<proteinExistence type="inferred from homology"/>
<evidence type="ECO:0000256" key="11">
    <source>
        <dbReference type="ARBA" id="ARBA00023136"/>
    </source>
</evidence>
<dbReference type="GO" id="GO:0015385">
    <property type="term" value="F:sodium:proton antiporter activity"/>
    <property type="evidence" value="ECO:0007669"/>
    <property type="project" value="UniProtKB-UniRule"/>
</dbReference>
<keyword evidence="8 13" id="KW-1133">Transmembrane helix</keyword>
<comment type="similarity">
    <text evidence="2 13">Belongs to the NhaB Na(+)/H(+) (TC 2.A.34) antiporter family.</text>
</comment>
<evidence type="ECO:0000256" key="10">
    <source>
        <dbReference type="ARBA" id="ARBA00023065"/>
    </source>
</evidence>
<dbReference type="InterPro" id="IPR004671">
    <property type="entry name" value="Na+/H+_antiporter_NhaB"/>
</dbReference>
<feature type="transmembrane region" description="Helical" evidence="13">
    <location>
        <begin position="198"/>
        <end position="219"/>
    </location>
</feature>
<evidence type="ECO:0000256" key="2">
    <source>
        <dbReference type="ARBA" id="ARBA00006036"/>
    </source>
</evidence>
<feature type="transmembrane region" description="Helical" evidence="13">
    <location>
        <begin position="90"/>
        <end position="109"/>
    </location>
</feature>
<accession>A0A2X3KYV0</accession>
<sequence length="569" mass="62483">MEMSFGRALYRNFLGQSPDWYKLTLLLFLVVNPLVFWFVSPFIAGWMLVVEFIFALAMALKCYPLLPGGLLAIEAVLVGMTSPDHVRAEIASNLEVLLLLMFMVAGIYFMKQLLLLLFTRLLLGIRSKVALSLAFCVAAAFLSAFLDALTVVAVVISVAVGFYSIYHRVASEAQDDSNVQDDSHIRSDSREVLEQFRAFLRSLMMHAGVGTALGGVMTMVGEPQNLIIAKNAGWHFGDFFLRMMPVTVPVLICGLFTCVLLERFKVFGYGQTLPEKVRGILYDFDAQSAKKRTKQDKLKLLIQALIGVWLIMALALHLAEVGLIGLSVIILATSLCGVTDEHAIGKAFTEALPFTALLTVFFTIVAVIIDQHLFSPIIQYVLDSSHTPSCRCFTSLTACSLLSPTMSLSAPVYINEAKAALQNGAIDMKQFELLAVAINTGTNLPSVATPNGQAAFLFLLTSALAPLIRLSYGRMVVMALPYTLVLTLVGLLCVEYTLVPATEWMLASGWLTTPDTLVAPTLRQFDGKSASRYKFFPYKHPITALFSSALLAQKGNWFTLPILRMLQGN</sequence>
<keyword evidence="9 13" id="KW-0915">Sodium</keyword>
<evidence type="ECO:0000256" key="7">
    <source>
        <dbReference type="ARBA" id="ARBA00022692"/>
    </source>
</evidence>
<evidence type="ECO:0000256" key="9">
    <source>
        <dbReference type="ARBA" id="ARBA00023053"/>
    </source>
</evidence>
<feature type="transmembrane region" description="Helical" evidence="13">
    <location>
        <begin position="479"/>
        <end position="499"/>
    </location>
</feature>
<evidence type="ECO:0000256" key="13">
    <source>
        <dbReference type="HAMAP-Rule" id="MF_01599"/>
    </source>
</evidence>
<feature type="transmembrane region" description="Helical" evidence="13">
    <location>
        <begin position="121"/>
        <end position="142"/>
    </location>
</feature>
<keyword evidence="7 13" id="KW-0812">Transmembrane</keyword>
<feature type="transmembrane region" description="Helical" evidence="13">
    <location>
        <begin position="239"/>
        <end position="261"/>
    </location>
</feature>
<reference evidence="15 16" key="1">
    <citation type="submission" date="2018-06" db="EMBL/GenBank/DDBJ databases">
        <authorList>
            <consortium name="Pathogen Informatics"/>
            <person name="Doyle S."/>
        </authorList>
    </citation>
    <scope>NUCLEOTIDE SEQUENCE [LARGE SCALE GENOMIC DNA]</scope>
    <source>
        <strain evidence="15 16">NCTC12120</strain>
    </source>
</reference>
<comment type="caution">
    <text evidence="13">Lacks conserved residue(s) required for the propagation of feature annotation.</text>
</comment>
<evidence type="ECO:0000256" key="14">
    <source>
        <dbReference type="NCBIfam" id="TIGR00774"/>
    </source>
</evidence>
<keyword evidence="12 13" id="KW-0739">Sodium transport</keyword>
<gene>
    <name evidence="13 15" type="primary">nhaB</name>
    <name evidence="15" type="ORF">NCTC12120_05950</name>
</gene>
<organism evidence="15 16">
    <name type="scientific">Cedecea neteri</name>
    <dbReference type="NCBI Taxonomy" id="158822"/>
    <lineage>
        <taxon>Bacteria</taxon>
        <taxon>Pseudomonadati</taxon>
        <taxon>Pseudomonadota</taxon>
        <taxon>Gammaproteobacteria</taxon>
        <taxon>Enterobacterales</taxon>
        <taxon>Enterobacteriaceae</taxon>
        <taxon>Cedecea</taxon>
    </lineage>
</organism>
<keyword evidence="11 13" id="KW-0472">Membrane</keyword>
<evidence type="ECO:0000256" key="12">
    <source>
        <dbReference type="ARBA" id="ARBA00023201"/>
    </source>
</evidence>
<dbReference type="PRINTS" id="PR00173">
    <property type="entry name" value="EDTRNSPORT"/>
</dbReference>
<evidence type="ECO:0000256" key="6">
    <source>
        <dbReference type="ARBA" id="ARBA00022519"/>
    </source>
</evidence>
<dbReference type="NCBIfam" id="NF007093">
    <property type="entry name" value="PRK09547.1"/>
    <property type="match status" value="1"/>
</dbReference>
<dbReference type="NCBIfam" id="TIGR00774">
    <property type="entry name" value="NhaB"/>
    <property type="match status" value="1"/>
</dbReference>
<protein>
    <recommendedName>
        <fullName evidence="13 14">Na(+)/H(+) antiporter NhaB</fullName>
    </recommendedName>
    <alternativeName>
        <fullName evidence="13">Sodium/proton antiporter NhaB</fullName>
    </alternativeName>
</protein>
<keyword evidence="4 13" id="KW-0050">Antiport</keyword>
<dbReference type="Pfam" id="PF06450">
    <property type="entry name" value="NhaB"/>
    <property type="match status" value="1"/>
</dbReference>
<dbReference type="PANTHER" id="PTHR43302">
    <property type="entry name" value="TRANSPORTER ARSB-RELATED"/>
    <property type="match status" value="1"/>
</dbReference>
<keyword evidence="10 13" id="KW-0406">Ion transport</keyword>
<keyword evidence="5 13" id="KW-1003">Cell membrane</keyword>
<comment type="subcellular location">
    <subcellularLocation>
        <location evidence="1 13">Cell membrane</location>
        <topology evidence="1 13">Multi-pass membrane protein</topology>
    </subcellularLocation>
</comment>
<dbReference type="AlphaFoldDB" id="A0A2X3KYV0"/>
<comment type="catalytic activity">
    <reaction evidence="13">
        <text>2 Na(+)(in) + 3 H(+)(out) = 2 Na(+)(out) + 3 H(+)(in)</text>
        <dbReference type="Rhea" id="RHEA:29247"/>
        <dbReference type="ChEBI" id="CHEBI:15378"/>
        <dbReference type="ChEBI" id="CHEBI:29101"/>
    </reaction>
</comment>
<keyword evidence="6" id="KW-0997">Cell inner membrane</keyword>
<evidence type="ECO:0000313" key="16">
    <source>
        <dbReference type="Proteomes" id="UP000251197"/>
    </source>
</evidence>
<evidence type="ECO:0000256" key="3">
    <source>
        <dbReference type="ARBA" id="ARBA00022448"/>
    </source>
</evidence>
<feature type="transmembrane region" description="Helical" evidence="13">
    <location>
        <begin position="351"/>
        <end position="369"/>
    </location>
</feature>
<evidence type="ECO:0000256" key="1">
    <source>
        <dbReference type="ARBA" id="ARBA00004651"/>
    </source>
</evidence>
<feature type="transmembrane region" description="Helical" evidence="13">
    <location>
        <begin position="148"/>
        <end position="166"/>
    </location>
</feature>
<evidence type="ECO:0000256" key="5">
    <source>
        <dbReference type="ARBA" id="ARBA00022475"/>
    </source>
</evidence>
<dbReference type="Proteomes" id="UP000251197">
    <property type="component" value="Unassembled WGS sequence"/>
</dbReference>
<comment type="function">
    <text evidence="13">Na(+)/H(+) antiporter that extrudes sodium in exchange for external protons.</text>
</comment>
<dbReference type="GO" id="GO:0005886">
    <property type="term" value="C:plasma membrane"/>
    <property type="evidence" value="ECO:0007669"/>
    <property type="project" value="UniProtKB-SubCell"/>
</dbReference>
<dbReference type="STRING" id="158822.LH23_18985"/>
<dbReference type="HAMAP" id="MF_01599">
    <property type="entry name" value="NhaB"/>
    <property type="match status" value="1"/>
</dbReference>
<evidence type="ECO:0000256" key="8">
    <source>
        <dbReference type="ARBA" id="ARBA00022989"/>
    </source>
</evidence>
<name>A0A2X3KYV0_9ENTR</name>
<dbReference type="PANTHER" id="PTHR43302:SF1">
    <property type="entry name" value="NA(+)_H(+) ANTIPORTER NHAB"/>
    <property type="match status" value="1"/>
</dbReference>
<evidence type="ECO:0000313" key="15">
    <source>
        <dbReference type="EMBL" id="SQC92750.1"/>
    </source>
</evidence>
<keyword evidence="3 13" id="KW-0813">Transport</keyword>
<feature type="transmembrane region" description="Helical" evidence="13">
    <location>
        <begin position="298"/>
        <end position="316"/>
    </location>
</feature>
<evidence type="ECO:0000256" key="4">
    <source>
        <dbReference type="ARBA" id="ARBA00022449"/>
    </source>
</evidence>
<dbReference type="EMBL" id="UAVU01000009">
    <property type="protein sequence ID" value="SQC92750.1"/>
    <property type="molecule type" value="Genomic_DNA"/>
</dbReference>